<evidence type="ECO:0000256" key="1">
    <source>
        <dbReference type="SAM" id="MobiDB-lite"/>
    </source>
</evidence>
<dbReference type="InterPro" id="IPR018244">
    <property type="entry name" value="Allrgn_V5/Tpx1_CS"/>
</dbReference>
<proteinExistence type="predicted"/>
<evidence type="ECO:0000256" key="2">
    <source>
        <dbReference type="SAM" id="SignalP"/>
    </source>
</evidence>
<dbReference type="SMART" id="SM00198">
    <property type="entry name" value="SCP"/>
    <property type="match status" value="1"/>
</dbReference>
<keyword evidence="2" id="KW-0732">Signal</keyword>
<dbReference type="AlphaFoldDB" id="A0A4Q4U006"/>
<name>A0A4Q4U006_9PEZI</name>
<dbReference type="PANTHER" id="PTHR10334">
    <property type="entry name" value="CYSTEINE-RICH SECRETORY PROTEIN-RELATED"/>
    <property type="match status" value="1"/>
</dbReference>
<dbReference type="SUPFAM" id="SSF55797">
    <property type="entry name" value="PR-1-like"/>
    <property type="match status" value="1"/>
</dbReference>
<dbReference type="STRING" id="155417.A0A4Q4U006"/>
<dbReference type="PROSITE" id="PS01010">
    <property type="entry name" value="CRISP_2"/>
    <property type="match status" value="1"/>
</dbReference>
<comment type="caution">
    <text evidence="4">The sequence shown here is derived from an EMBL/GenBank/DDBJ whole genome shotgun (WGS) entry which is preliminary data.</text>
</comment>
<dbReference type="InterPro" id="IPR014044">
    <property type="entry name" value="CAP_dom"/>
</dbReference>
<dbReference type="PRINTS" id="PR00837">
    <property type="entry name" value="V5TPXLIKE"/>
</dbReference>
<gene>
    <name evidence="4" type="ORF">DL764_000138</name>
</gene>
<keyword evidence="5" id="KW-1185">Reference proteome</keyword>
<dbReference type="Pfam" id="PF00188">
    <property type="entry name" value="CAP"/>
    <property type="match status" value="1"/>
</dbReference>
<dbReference type="EMBL" id="QJNU01000003">
    <property type="protein sequence ID" value="RYP11320.1"/>
    <property type="molecule type" value="Genomic_DNA"/>
</dbReference>
<protein>
    <recommendedName>
        <fullName evidence="3">SCP domain-containing protein</fullName>
    </recommendedName>
</protein>
<reference evidence="4 5" key="1">
    <citation type="submission" date="2018-06" db="EMBL/GenBank/DDBJ databases">
        <title>Complete Genomes of Monosporascus.</title>
        <authorList>
            <person name="Robinson A.J."/>
            <person name="Natvig D.O."/>
        </authorList>
    </citation>
    <scope>NUCLEOTIDE SEQUENCE [LARGE SCALE GENOMIC DNA]</scope>
    <source>
        <strain evidence="4 5">CBS 110550</strain>
    </source>
</reference>
<evidence type="ECO:0000313" key="5">
    <source>
        <dbReference type="Proteomes" id="UP000293360"/>
    </source>
</evidence>
<dbReference type="InterPro" id="IPR001283">
    <property type="entry name" value="CRISP-related"/>
</dbReference>
<evidence type="ECO:0000313" key="4">
    <source>
        <dbReference type="EMBL" id="RYP11320.1"/>
    </source>
</evidence>
<evidence type="ECO:0000259" key="3">
    <source>
        <dbReference type="SMART" id="SM00198"/>
    </source>
</evidence>
<feature type="compositionally biased region" description="Low complexity" evidence="1">
    <location>
        <begin position="127"/>
        <end position="144"/>
    </location>
</feature>
<dbReference type="FunFam" id="3.40.33.10:FF:000018">
    <property type="entry name" value="SCP-like extracellular protein, putative"/>
    <property type="match status" value="1"/>
</dbReference>
<dbReference type="OrthoDB" id="337038at2759"/>
<dbReference type="GO" id="GO:0005576">
    <property type="term" value="C:extracellular region"/>
    <property type="evidence" value="ECO:0007669"/>
    <property type="project" value="InterPro"/>
</dbReference>
<dbReference type="InterPro" id="IPR035940">
    <property type="entry name" value="CAP_sf"/>
</dbReference>
<dbReference type="Gene3D" id="3.40.33.10">
    <property type="entry name" value="CAP"/>
    <property type="match status" value="1"/>
</dbReference>
<feature type="region of interest" description="Disordered" evidence="1">
    <location>
        <begin position="96"/>
        <end position="144"/>
    </location>
</feature>
<dbReference type="Proteomes" id="UP000293360">
    <property type="component" value="Unassembled WGS sequence"/>
</dbReference>
<accession>A0A4Q4U006</accession>
<sequence length="320" mass="34099">MRTSIFIAAASAALALAGPVEKRKYVTTVQVHYETVTVTEGAEPAKPTAEQLPQPSTYEVVAPEPTTEAPEPTTEVPEPTTEAPEVVVITTYMGQPEPEPEPTTPVVTVVEPPAEPTKEPEPEPTIEEASVPPSSVAASQPTAPADDDFEGTAIYHHNLHRYNHSSPAVEWDSEIAGYASNTAATCVFAHDMDQGSGNYGQNIAMWATSSGAEDLGAAGAIKMATTDMWYNGEFSKYLPSYYGQDTPDMSNFEAWGHLTQLVWKSSTRLGCAVQFCPRGSMSSDMDAWYMVCNYGPPGNVGGAYATNVLAPLGEATVNGV</sequence>
<feature type="signal peptide" evidence="2">
    <location>
        <begin position="1"/>
        <end position="17"/>
    </location>
</feature>
<feature type="chain" id="PRO_5020478103" description="SCP domain-containing protein" evidence="2">
    <location>
        <begin position="18"/>
        <end position="320"/>
    </location>
</feature>
<dbReference type="CDD" id="cd05380">
    <property type="entry name" value="CAP_euk"/>
    <property type="match status" value="1"/>
</dbReference>
<organism evidence="4 5">
    <name type="scientific">Monosporascus ibericus</name>
    <dbReference type="NCBI Taxonomy" id="155417"/>
    <lineage>
        <taxon>Eukaryota</taxon>
        <taxon>Fungi</taxon>
        <taxon>Dikarya</taxon>
        <taxon>Ascomycota</taxon>
        <taxon>Pezizomycotina</taxon>
        <taxon>Sordariomycetes</taxon>
        <taxon>Xylariomycetidae</taxon>
        <taxon>Xylariales</taxon>
        <taxon>Xylariales incertae sedis</taxon>
        <taxon>Monosporascus</taxon>
    </lineage>
</organism>
<feature type="domain" description="SCP" evidence="3">
    <location>
        <begin position="148"/>
        <end position="302"/>
    </location>
</feature>